<dbReference type="PANTHER" id="PTHR10174">
    <property type="entry name" value="ALPHA-TOCOPHEROL TRANSFER PROTEIN-RELATED"/>
    <property type="match status" value="1"/>
</dbReference>
<dbReference type="PRINTS" id="PR00180">
    <property type="entry name" value="CRETINALDHBP"/>
</dbReference>
<dbReference type="SUPFAM" id="SSF52087">
    <property type="entry name" value="CRAL/TRIO domain"/>
    <property type="match status" value="1"/>
</dbReference>
<feature type="domain" description="CRAL-TRIO" evidence="1">
    <location>
        <begin position="83"/>
        <end position="242"/>
    </location>
</feature>
<dbReference type="SUPFAM" id="SSF46938">
    <property type="entry name" value="CRAL/TRIO N-terminal domain"/>
    <property type="match status" value="1"/>
</dbReference>
<dbReference type="Gene3D" id="1.10.8.20">
    <property type="entry name" value="N-terminal domain of phosphatidylinositol transfer protein sec14p"/>
    <property type="match status" value="1"/>
</dbReference>
<dbReference type="GO" id="GO:1902936">
    <property type="term" value="F:phosphatidylinositol bisphosphate binding"/>
    <property type="evidence" value="ECO:0007669"/>
    <property type="project" value="TreeGrafter"/>
</dbReference>
<accession>A0A1B6MGX8</accession>
<dbReference type="GO" id="GO:0016020">
    <property type="term" value="C:membrane"/>
    <property type="evidence" value="ECO:0007669"/>
    <property type="project" value="TreeGrafter"/>
</dbReference>
<dbReference type="AlphaFoldDB" id="A0A1B6MGX8"/>
<organism evidence="2">
    <name type="scientific">Graphocephala atropunctata</name>
    <dbReference type="NCBI Taxonomy" id="36148"/>
    <lineage>
        <taxon>Eukaryota</taxon>
        <taxon>Metazoa</taxon>
        <taxon>Ecdysozoa</taxon>
        <taxon>Arthropoda</taxon>
        <taxon>Hexapoda</taxon>
        <taxon>Insecta</taxon>
        <taxon>Pterygota</taxon>
        <taxon>Neoptera</taxon>
        <taxon>Paraneoptera</taxon>
        <taxon>Hemiptera</taxon>
        <taxon>Auchenorrhyncha</taxon>
        <taxon>Membracoidea</taxon>
        <taxon>Cicadellidae</taxon>
        <taxon>Cicadellinae</taxon>
        <taxon>Cicadellini</taxon>
        <taxon>Graphocephala</taxon>
    </lineage>
</organism>
<dbReference type="SMART" id="SM00516">
    <property type="entry name" value="SEC14"/>
    <property type="match status" value="1"/>
</dbReference>
<dbReference type="InterPro" id="IPR036865">
    <property type="entry name" value="CRAL-TRIO_dom_sf"/>
</dbReference>
<proteinExistence type="predicted"/>
<dbReference type="EMBL" id="GEBQ01004803">
    <property type="protein sequence ID" value="JAT35174.1"/>
    <property type="molecule type" value="Transcribed_RNA"/>
</dbReference>
<dbReference type="Pfam" id="PF00650">
    <property type="entry name" value="CRAL_TRIO"/>
    <property type="match status" value="1"/>
</dbReference>
<evidence type="ECO:0000259" key="1">
    <source>
        <dbReference type="PROSITE" id="PS50191"/>
    </source>
</evidence>
<name>A0A1B6MGX8_9HEMI</name>
<dbReference type="CDD" id="cd00170">
    <property type="entry name" value="SEC14"/>
    <property type="match status" value="1"/>
</dbReference>
<sequence length="270" mass="30976">GVVGLADCIMETDRVQALDNLRTLVEGEKGLYVGNPVDDNLLLQYLHYANFNVDKALEKMKLVYSLKSQNSEWYAHRRDPAVHDVVLKKGIHLMLDNRDQLGRRIYLLRLGNLVYGAHEPQEMFQVDDLWLSLALDEEETQEKGLVMVFDMEGMPWKFLRYFTPTIVRVTTTKAENIPIRNIQFHVVNPGLLLHTVIQLVFPFLSQATKELVFFHKKVESLHEHISRSALPVEYGGERPPLDPASLSAKYLDARNGRLAELLSYGYNVDQ</sequence>
<evidence type="ECO:0000313" key="2">
    <source>
        <dbReference type="EMBL" id="JAT35174.1"/>
    </source>
</evidence>
<dbReference type="Gene3D" id="3.40.525.10">
    <property type="entry name" value="CRAL-TRIO lipid binding domain"/>
    <property type="match status" value="1"/>
</dbReference>
<gene>
    <name evidence="2" type="ORF">g.6949</name>
</gene>
<reference evidence="2" key="1">
    <citation type="submission" date="2015-11" db="EMBL/GenBank/DDBJ databases">
        <title>De novo transcriptome assembly of four potential Pierce s Disease insect vectors from Arizona vineyards.</title>
        <authorList>
            <person name="Tassone E.E."/>
        </authorList>
    </citation>
    <scope>NUCLEOTIDE SEQUENCE</scope>
</reference>
<feature type="non-terminal residue" evidence="2">
    <location>
        <position position="1"/>
    </location>
</feature>
<dbReference type="PANTHER" id="PTHR10174:SF226">
    <property type="entry name" value="CLAVESIN-1-LIKE PROTEIN"/>
    <property type="match status" value="1"/>
</dbReference>
<dbReference type="InterPro" id="IPR001251">
    <property type="entry name" value="CRAL-TRIO_dom"/>
</dbReference>
<dbReference type="InterPro" id="IPR036273">
    <property type="entry name" value="CRAL/TRIO_N_dom_sf"/>
</dbReference>
<protein>
    <recommendedName>
        <fullName evidence="1">CRAL-TRIO domain-containing protein</fullName>
    </recommendedName>
</protein>
<dbReference type="PROSITE" id="PS50191">
    <property type="entry name" value="CRAL_TRIO"/>
    <property type="match status" value="1"/>
</dbReference>